<dbReference type="GO" id="GO:0005886">
    <property type="term" value="C:plasma membrane"/>
    <property type="evidence" value="ECO:0007669"/>
    <property type="project" value="UniProtKB-SubCell"/>
</dbReference>
<reference evidence="9" key="1">
    <citation type="submission" date="2022-10" db="EMBL/GenBank/DDBJ databases">
        <title>Description of Fervidibacillus gen. nov. in the family Fervidibacillaceae fam. nov. with two species, Fervidibacillus albus sp. nov., and Fervidibacillus halotolerans sp. nov., isolated from tidal flat sediments.</title>
        <authorList>
            <person name="Kwon K.K."/>
            <person name="Yang S.-H."/>
        </authorList>
    </citation>
    <scope>NUCLEOTIDE SEQUENCE</scope>
    <source>
        <strain evidence="9">JCM 19140</strain>
    </source>
</reference>
<keyword evidence="2" id="KW-1003">Cell membrane</keyword>
<evidence type="ECO:0000313" key="10">
    <source>
        <dbReference type="Proteomes" id="UP001209318"/>
    </source>
</evidence>
<evidence type="ECO:0000256" key="1">
    <source>
        <dbReference type="ARBA" id="ARBA00004651"/>
    </source>
</evidence>
<dbReference type="EMBL" id="JAOUSF010000002">
    <property type="protein sequence ID" value="MCU9612753.1"/>
    <property type="molecule type" value="Genomic_DNA"/>
</dbReference>
<feature type="transmembrane region" description="Helical" evidence="7">
    <location>
        <begin position="377"/>
        <end position="396"/>
    </location>
</feature>
<feature type="transmembrane region" description="Helical" evidence="7">
    <location>
        <begin position="86"/>
        <end position="104"/>
    </location>
</feature>
<feature type="transmembrane region" description="Helical" evidence="7">
    <location>
        <begin position="349"/>
        <end position="371"/>
    </location>
</feature>
<dbReference type="PANTHER" id="PTHR30509">
    <property type="entry name" value="P-HYDROXYBENZOIC ACID EFFLUX PUMP SUBUNIT-RELATED"/>
    <property type="match status" value="1"/>
</dbReference>
<evidence type="ECO:0000259" key="8">
    <source>
        <dbReference type="Pfam" id="PF13515"/>
    </source>
</evidence>
<dbReference type="RefSeq" id="WP_263071964.1">
    <property type="nucleotide sequence ID" value="NZ_JAOUSF010000002.1"/>
</dbReference>
<comment type="similarity">
    <text evidence="6">Belongs to the YccS/YhfK family.</text>
</comment>
<name>A0AAE3ISC6_9BACI</name>
<evidence type="ECO:0000256" key="7">
    <source>
        <dbReference type="SAM" id="Phobius"/>
    </source>
</evidence>
<sequence length="650" mass="71996">MRENQNNTTNKEQLSPNPPSIIKQAVTVNRKPFPWLKAFCAGLAASLPIIIGILLGHLDYGLLAGIGGFTYLYVFNIPYAQRAKKLFFVILGLTLVTILGTLLAPYPLMTAFFMGIIGAIALFIFGALKIIGPSAIFFVLVFALTTGMPVAPELAFVRGGLVFLGGCLSWIIAMLGWLINPHGPEIGIVRRVYFELANFTDSVGTDNYQQARHRVMSVLNEADETLAAGYIPWRVTNQFSRLFVLKTHANGIFLHVMEHFKNATEHLPAEIGESLRNIANSLGEKTSNEAWKKIIQPESVQPTVALLFSKIYDADAILNEPQSKINQVIQIAKPSVTNIFMGAFDKNSIVFISAIRFGIITIIAAIIAYQLDLTRSYWVPLSCVAVLSGPTIVATLHRSIQRSFGTIIGILIASIILALNPSGYIIALFILLLTFITELFIVKNYGLAAMFFTPNALLITESTIPGEFSFAYFASARLTDVLIGSAIGLIGVFLIGRQSASSRLPHVIAKTIRSQAQFIVVLFSDQGKNFQAVNSRERMKMRTNLINLKTLYDTATGEIPVNNKALDYYWPVVFSIQHLGFLLENCAENDQRPIFTDKALAQILYACETMANAVNRRRFPEKKPIPEMEAYTSIQHELQALQNTLMIKEY</sequence>
<gene>
    <name evidence="9" type="ORF">OEV98_04225</name>
</gene>
<evidence type="ECO:0000256" key="2">
    <source>
        <dbReference type="ARBA" id="ARBA00022475"/>
    </source>
</evidence>
<feature type="transmembrane region" description="Helical" evidence="7">
    <location>
        <begin position="470"/>
        <end position="495"/>
    </location>
</feature>
<proteinExistence type="inferred from homology"/>
<organism evidence="9 10">
    <name type="scientific">Perspicuibacillus lycopersici</name>
    <dbReference type="NCBI Taxonomy" id="1325689"/>
    <lineage>
        <taxon>Bacteria</taxon>
        <taxon>Bacillati</taxon>
        <taxon>Bacillota</taxon>
        <taxon>Bacilli</taxon>
        <taxon>Bacillales</taxon>
        <taxon>Bacillaceae</taxon>
        <taxon>Perspicuibacillus</taxon>
    </lineage>
</organism>
<comment type="caution">
    <text evidence="9">The sequence shown here is derived from an EMBL/GenBank/DDBJ whole genome shotgun (WGS) entry which is preliminary data.</text>
</comment>
<dbReference type="Proteomes" id="UP001209318">
    <property type="component" value="Unassembled WGS sequence"/>
</dbReference>
<evidence type="ECO:0000256" key="4">
    <source>
        <dbReference type="ARBA" id="ARBA00022989"/>
    </source>
</evidence>
<feature type="transmembrane region" description="Helical" evidence="7">
    <location>
        <begin position="447"/>
        <end position="464"/>
    </location>
</feature>
<dbReference type="Pfam" id="PF13515">
    <property type="entry name" value="FUSC_2"/>
    <property type="match status" value="1"/>
</dbReference>
<dbReference type="PANTHER" id="PTHR30509:SF9">
    <property type="entry name" value="MULTIDRUG RESISTANCE PROTEIN MDTO"/>
    <property type="match status" value="1"/>
</dbReference>
<protein>
    <submittedName>
        <fullName evidence="9">FUSC family protein</fullName>
    </submittedName>
</protein>
<keyword evidence="5 7" id="KW-0472">Membrane</keyword>
<feature type="transmembrane region" description="Helical" evidence="7">
    <location>
        <begin position="60"/>
        <end position="79"/>
    </location>
</feature>
<feature type="domain" description="Integral membrane bound transporter" evidence="8">
    <location>
        <begin position="363"/>
        <end position="490"/>
    </location>
</feature>
<feature type="transmembrane region" description="Helical" evidence="7">
    <location>
        <begin position="161"/>
        <end position="180"/>
    </location>
</feature>
<keyword evidence="10" id="KW-1185">Reference proteome</keyword>
<feature type="transmembrane region" description="Helical" evidence="7">
    <location>
        <begin position="35"/>
        <end position="54"/>
    </location>
</feature>
<comment type="subcellular location">
    <subcellularLocation>
        <location evidence="1">Cell membrane</location>
        <topology evidence="1">Multi-pass membrane protein</topology>
    </subcellularLocation>
</comment>
<evidence type="ECO:0000256" key="5">
    <source>
        <dbReference type="ARBA" id="ARBA00023136"/>
    </source>
</evidence>
<evidence type="ECO:0000313" key="9">
    <source>
        <dbReference type="EMBL" id="MCU9612753.1"/>
    </source>
</evidence>
<keyword evidence="4 7" id="KW-1133">Transmembrane helix</keyword>
<dbReference type="AlphaFoldDB" id="A0AAE3ISC6"/>
<feature type="transmembrane region" description="Helical" evidence="7">
    <location>
        <begin position="110"/>
        <end position="128"/>
    </location>
</feature>
<keyword evidence="3 7" id="KW-0812">Transmembrane</keyword>
<evidence type="ECO:0000256" key="6">
    <source>
        <dbReference type="ARBA" id="ARBA00043993"/>
    </source>
</evidence>
<dbReference type="InterPro" id="IPR049453">
    <property type="entry name" value="Memb_transporter_dom"/>
</dbReference>
<evidence type="ECO:0000256" key="3">
    <source>
        <dbReference type="ARBA" id="ARBA00022692"/>
    </source>
</evidence>
<accession>A0AAE3ISC6</accession>